<dbReference type="HOGENOM" id="CLU_2293902_0_0_1"/>
<dbReference type="AlphaFoldDB" id="C8ZC73"/>
<dbReference type="EMBL" id="FN393077">
    <property type="protein sequence ID" value="CAY80989.1"/>
    <property type="molecule type" value="Genomic_DNA"/>
</dbReference>
<accession>C8ZC73</accession>
<sequence length="101" mass="11397">MCALFAEVSSTAAASCSSGFVLCSGSNCGRLVGSERRKVLYVFNVNVCKKMSSYYFLRHDNIVIPYLLRLLVSDKEASNKNPLLPFLMDKERSHHFVRNMN</sequence>
<name>C8ZC73_YEAS8</name>
<organism evidence="1 2">
    <name type="scientific">Saccharomyces cerevisiae (strain Lalvin EC1118 / Prise de mousse)</name>
    <name type="common">Baker's yeast</name>
    <dbReference type="NCBI Taxonomy" id="643680"/>
    <lineage>
        <taxon>Eukaryota</taxon>
        <taxon>Fungi</taxon>
        <taxon>Dikarya</taxon>
        <taxon>Ascomycota</taxon>
        <taxon>Saccharomycotina</taxon>
        <taxon>Saccharomycetes</taxon>
        <taxon>Saccharomycetales</taxon>
        <taxon>Saccharomycetaceae</taxon>
        <taxon>Saccharomyces</taxon>
    </lineage>
</organism>
<proteinExistence type="predicted"/>
<evidence type="ECO:0000313" key="2">
    <source>
        <dbReference type="Proteomes" id="UP000000286"/>
    </source>
</evidence>
<gene>
    <name evidence="1" type="ORF">EC1118_1K5_1343g</name>
</gene>
<protein>
    <submittedName>
        <fullName evidence="1">EC1118_1K5_1343p</fullName>
    </submittedName>
</protein>
<dbReference type="Proteomes" id="UP000000286">
    <property type="component" value="Chromosome XI"/>
</dbReference>
<evidence type="ECO:0000313" key="1">
    <source>
        <dbReference type="EMBL" id="CAY80989.1"/>
    </source>
</evidence>
<reference evidence="1 2" key="1">
    <citation type="journal article" date="2009" name="Proc. Natl. Acad. Sci. U.S.A.">
        <title>Eukaryote-to-eukaryote gene transfer events revealed by the genome sequence of the wine yeast Saccharomyces cerevisiae EC1118.</title>
        <authorList>
            <person name="Novo M."/>
            <person name="Bigey F."/>
            <person name="Beyne E."/>
            <person name="Galeote V."/>
            <person name="Gavory F."/>
            <person name="Mallet S."/>
            <person name="Cambot B."/>
            <person name="Legras J.L."/>
            <person name="Wincker P."/>
            <person name="Casaregola S."/>
            <person name="Dequin S."/>
        </authorList>
    </citation>
    <scope>NUCLEOTIDE SEQUENCE [LARGE SCALE GENOMIC DNA]</scope>
    <source>
        <strain evidence="2">Lalvin EC1118 / Prise de mousse</strain>
    </source>
</reference>